<name>A0A5E4MMW3_9HEMI</name>
<accession>A0A5E4MMW3</accession>
<dbReference type="OrthoDB" id="6620471at2759"/>
<gene>
    <name evidence="1" type="ORF">CINCED_3A001853</name>
</gene>
<dbReference type="EMBL" id="CABPRJ010000616">
    <property type="protein sequence ID" value="VVC31178.1"/>
    <property type="molecule type" value="Genomic_DNA"/>
</dbReference>
<reference evidence="1 2" key="1">
    <citation type="submission" date="2019-08" db="EMBL/GenBank/DDBJ databases">
        <authorList>
            <person name="Alioto T."/>
            <person name="Alioto T."/>
            <person name="Gomez Garrido J."/>
        </authorList>
    </citation>
    <scope>NUCLEOTIDE SEQUENCE [LARGE SCALE GENOMIC DNA]</scope>
</reference>
<dbReference type="AlphaFoldDB" id="A0A5E4MMW3"/>
<organism evidence="1 2">
    <name type="scientific">Cinara cedri</name>
    <dbReference type="NCBI Taxonomy" id="506608"/>
    <lineage>
        <taxon>Eukaryota</taxon>
        <taxon>Metazoa</taxon>
        <taxon>Ecdysozoa</taxon>
        <taxon>Arthropoda</taxon>
        <taxon>Hexapoda</taxon>
        <taxon>Insecta</taxon>
        <taxon>Pterygota</taxon>
        <taxon>Neoptera</taxon>
        <taxon>Paraneoptera</taxon>
        <taxon>Hemiptera</taxon>
        <taxon>Sternorrhyncha</taxon>
        <taxon>Aphidomorpha</taxon>
        <taxon>Aphidoidea</taxon>
        <taxon>Aphididae</taxon>
        <taxon>Lachninae</taxon>
        <taxon>Cinara</taxon>
    </lineage>
</organism>
<feature type="non-terminal residue" evidence="1">
    <location>
        <position position="94"/>
    </location>
</feature>
<evidence type="ECO:0000313" key="1">
    <source>
        <dbReference type="EMBL" id="VVC31178.1"/>
    </source>
</evidence>
<protein>
    <submittedName>
        <fullName evidence="1">Uncharacterized protein</fullName>
    </submittedName>
</protein>
<keyword evidence="2" id="KW-1185">Reference proteome</keyword>
<dbReference type="Proteomes" id="UP000325440">
    <property type="component" value="Unassembled WGS sequence"/>
</dbReference>
<sequence length="94" mass="10624">MKIKNYKLGSGLISYTENPIQNKYIDNLNELLKRLYFIAAKEGSGHNNFHNEKLSILNFVSKEMEKLVDTPHGIEYLISLISSLPKKVITGSGL</sequence>
<proteinExistence type="predicted"/>
<evidence type="ECO:0000313" key="2">
    <source>
        <dbReference type="Proteomes" id="UP000325440"/>
    </source>
</evidence>